<sequence length="198" mass="21911">MPQILSKEIRNRIVSGGENKMYTISDFADLNNDSLVTRVLSRLEEEGMLVRLTQGLYLYPKQTRFGIVKPTPYEIAQAVAGKDHAKVIPSGAMALNELGLSTQIPTNAVFITNGTPRTIKVGNQTITLKRAVPKMFSFQSTLFPLAITAMRDLGAANVDDTMATRIIEILSKDDKEAIKADFLKAPAWIRKRLAPLYS</sequence>
<protein>
    <submittedName>
        <fullName evidence="1">Transcriptional regulator, AbiEi antitoxin, Type IV TA system</fullName>
    </submittedName>
</protein>
<gene>
    <name evidence="1" type="ORF">SAMN05216463_11393</name>
</gene>
<organism evidence="1 2">
    <name type="scientific">Xylanibacter ruminicola</name>
    <name type="common">Prevotella ruminicola</name>
    <dbReference type="NCBI Taxonomy" id="839"/>
    <lineage>
        <taxon>Bacteria</taxon>
        <taxon>Pseudomonadati</taxon>
        <taxon>Bacteroidota</taxon>
        <taxon>Bacteroidia</taxon>
        <taxon>Bacteroidales</taxon>
        <taxon>Prevotellaceae</taxon>
        <taxon>Xylanibacter</taxon>
    </lineage>
</organism>
<reference evidence="1 2" key="1">
    <citation type="submission" date="2016-11" db="EMBL/GenBank/DDBJ databases">
        <authorList>
            <person name="Jaros S."/>
            <person name="Januszkiewicz K."/>
            <person name="Wedrychowicz H."/>
        </authorList>
    </citation>
    <scope>NUCLEOTIDE SEQUENCE [LARGE SCALE GENOMIC DNA]</scope>
    <source>
        <strain evidence="1 2">KHT3</strain>
    </source>
</reference>
<dbReference type="RefSeq" id="WP_073208882.1">
    <property type="nucleotide sequence ID" value="NZ_FRBD01000013.1"/>
</dbReference>
<dbReference type="OrthoDB" id="9798200at2"/>
<dbReference type="Proteomes" id="UP000184130">
    <property type="component" value="Unassembled WGS sequence"/>
</dbReference>
<dbReference type="InterPro" id="IPR045738">
    <property type="entry name" value="DUF6088"/>
</dbReference>
<proteinExistence type="predicted"/>
<accession>A0A1M6VPY3</accession>
<name>A0A1M6VPY3_XYLRU</name>
<evidence type="ECO:0000313" key="1">
    <source>
        <dbReference type="EMBL" id="SHK83529.1"/>
    </source>
</evidence>
<evidence type="ECO:0000313" key="2">
    <source>
        <dbReference type="Proteomes" id="UP000184130"/>
    </source>
</evidence>
<dbReference type="Pfam" id="PF19570">
    <property type="entry name" value="DUF6088"/>
    <property type="match status" value="1"/>
</dbReference>
<dbReference type="AlphaFoldDB" id="A0A1M6VPY3"/>
<dbReference type="EMBL" id="FRBD01000013">
    <property type="protein sequence ID" value="SHK83529.1"/>
    <property type="molecule type" value="Genomic_DNA"/>
</dbReference>